<dbReference type="GO" id="GO:0015031">
    <property type="term" value="P:protein transport"/>
    <property type="evidence" value="ECO:0007669"/>
    <property type="project" value="UniProtKB-KW"/>
</dbReference>
<organism evidence="8 9">
    <name type="scientific">Penicillium digitatum</name>
    <name type="common">Green mold</name>
    <dbReference type="NCBI Taxonomy" id="36651"/>
    <lineage>
        <taxon>Eukaryota</taxon>
        <taxon>Fungi</taxon>
        <taxon>Dikarya</taxon>
        <taxon>Ascomycota</taxon>
        <taxon>Pezizomycotina</taxon>
        <taxon>Eurotiomycetes</taxon>
        <taxon>Eurotiomycetidae</taxon>
        <taxon>Eurotiales</taxon>
        <taxon>Aspergillaceae</taxon>
        <taxon>Penicillium</taxon>
    </lineage>
</organism>
<reference evidence="8 9" key="1">
    <citation type="submission" date="2020-08" db="EMBL/GenBank/DDBJ databases">
        <title>The completed genome sequence of the pathogenic ascomycete fungus Penicillium digitatum.</title>
        <authorList>
            <person name="Wang M."/>
        </authorList>
    </citation>
    <scope>NUCLEOTIDE SEQUENCE [LARGE SCALE GENOMIC DNA]</scope>
    <source>
        <strain evidence="8 9">PdW03</strain>
    </source>
</reference>
<evidence type="ECO:0000313" key="8">
    <source>
        <dbReference type="EMBL" id="QQK41453.1"/>
    </source>
</evidence>
<dbReference type="Proteomes" id="UP000595662">
    <property type="component" value="Chromosome 1"/>
</dbReference>
<evidence type="ECO:0000313" key="9">
    <source>
        <dbReference type="Proteomes" id="UP000595662"/>
    </source>
</evidence>
<feature type="domain" description="Mitochondrial outer membrane transport complex Sam37/metaxin N-terminal" evidence="7">
    <location>
        <begin position="116"/>
        <end position="240"/>
    </location>
</feature>
<keyword evidence="4" id="KW-0653">Protein transport</keyword>
<keyword evidence="3" id="KW-1000">Mitochondrion outer membrane</keyword>
<dbReference type="InterPro" id="IPR050931">
    <property type="entry name" value="Mito_Protein_Transport_Metaxin"/>
</dbReference>
<accession>A0A7T6XHV6</accession>
<dbReference type="PANTHER" id="PTHR12289">
    <property type="entry name" value="METAXIN RELATED"/>
    <property type="match status" value="1"/>
</dbReference>
<protein>
    <submittedName>
        <fullName evidence="8">Mitochondrial import receptor subunit (Tom37), putative</fullName>
    </submittedName>
</protein>
<dbReference type="RefSeq" id="XP_065956107.1">
    <property type="nucleotide sequence ID" value="XM_066100707.1"/>
</dbReference>
<evidence type="ECO:0000256" key="6">
    <source>
        <dbReference type="ARBA" id="ARBA00023136"/>
    </source>
</evidence>
<keyword evidence="5" id="KW-0496">Mitochondrion</keyword>
<proteinExistence type="predicted"/>
<gene>
    <name evidence="8" type="ORF">Pdw03_4307</name>
</gene>
<keyword evidence="2" id="KW-0813">Transport</keyword>
<dbReference type="AlphaFoldDB" id="A0A7T6XHV6"/>
<evidence type="ECO:0000256" key="2">
    <source>
        <dbReference type="ARBA" id="ARBA00022448"/>
    </source>
</evidence>
<dbReference type="InterPro" id="IPR019564">
    <property type="entry name" value="Sam37/metaxin_N"/>
</dbReference>
<dbReference type="GO" id="GO:0007005">
    <property type="term" value="P:mitochondrion organization"/>
    <property type="evidence" value="ECO:0007669"/>
    <property type="project" value="TreeGrafter"/>
</dbReference>
<dbReference type="Pfam" id="PF10568">
    <property type="entry name" value="Tom37"/>
    <property type="match status" value="1"/>
</dbReference>
<name>A0A7T6XHV6_PENDI</name>
<evidence type="ECO:0000256" key="5">
    <source>
        <dbReference type="ARBA" id="ARBA00023128"/>
    </source>
</evidence>
<evidence type="ECO:0000256" key="1">
    <source>
        <dbReference type="ARBA" id="ARBA00004294"/>
    </source>
</evidence>
<dbReference type="GO" id="GO:0001401">
    <property type="term" value="C:SAM complex"/>
    <property type="evidence" value="ECO:0007669"/>
    <property type="project" value="InterPro"/>
</dbReference>
<keyword evidence="8" id="KW-0675">Receptor</keyword>
<sequence>MKRRCLACSSSHISVFLLASKKFEVNAAIHYKATKQDLGILDTIKQFELHVIRDSPITDHLSTNQAYIKTPRINARDSAAQINHGHSFSSKRKATMVLQLHVWGPAFSLPSIDAQCLAAIAYCSEVLPKDSWELIASSDPSVSPTGELPALQNGSIWVSRFRNIVDYLRQYSEGAWNLDQNLDDVQKADSIAFSSFIESRGQSILDLYLYVTSQNYYANTSPAYGSLLQWPNQWILPPKLHGAAKIRTEHLGLSSLDLQAMEDQRKREHSAAVASGQIPSNLIQQPRETVSKLLGRTVQTNQFRLEALTADFFDPLEAMLARSKTCLLPADDNNNPSSLDCVALGYLSLALVPELAFPWLRDAMRAKASLLAAYTERMRSRCFGEAPVDVKHAFQPTEPAVLPWRAPERISVAAVGSTLLGTLADNTPFLREVRQNRRLKQAVEADSAFSSVEKQVLSSYADSSNKDLLLSIATAVAGTAALVGYMVHVGLLSFSTGGVEEEEQFEEDAGVLQIDPGSAADFLGAF</sequence>
<evidence type="ECO:0000256" key="4">
    <source>
        <dbReference type="ARBA" id="ARBA00022927"/>
    </source>
</evidence>
<evidence type="ECO:0000256" key="3">
    <source>
        <dbReference type="ARBA" id="ARBA00022787"/>
    </source>
</evidence>
<dbReference type="CDD" id="cd03078">
    <property type="entry name" value="GST_N_Metaxin1_like"/>
    <property type="match status" value="1"/>
</dbReference>
<evidence type="ECO:0000259" key="7">
    <source>
        <dbReference type="Pfam" id="PF10568"/>
    </source>
</evidence>
<keyword evidence="6" id="KW-0472">Membrane</keyword>
<dbReference type="VEuPathDB" id="FungiDB:PDIP_71280"/>
<dbReference type="EMBL" id="CP060774">
    <property type="protein sequence ID" value="QQK41453.1"/>
    <property type="molecule type" value="Genomic_DNA"/>
</dbReference>
<dbReference type="PANTHER" id="PTHR12289:SF41">
    <property type="entry name" value="FAILED AXON CONNECTIONS-RELATED"/>
    <property type="match status" value="1"/>
</dbReference>
<comment type="subcellular location">
    <subcellularLocation>
        <location evidence="1">Mitochondrion outer membrane</location>
    </subcellularLocation>
</comment>
<dbReference type="GeneID" id="26235444"/>